<dbReference type="AlphaFoldDB" id="K0T5T9"/>
<organism evidence="1 2">
    <name type="scientific">Thalassiosira oceanica</name>
    <name type="common">Marine diatom</name>
    <dbReference type="NCBI Taxonomy" id="159749"/>
    <lineage>
        <taxon>Eukaryota</taxon>
        <taxon>Sar</taxon>
        <taxon>Stramenopiles</taxon>
        <taxon>Ochrophyta</taxon>
        <taxon>Bacillariophyta</taxon>
        <taxon>Coscinodiscophyceae</taxon>
        <taxon>Thalassiosirophycidae</taxon>
        <taxon>Thalassiosirales</taxon>
        <taxon>Thalassiosiraceae</taxon>
        <taxon>Thalassiosira</taxon>
    </lineage>
</organism>
<proteinExistence type="predicted"/>
<evidence type="ECO:0000313" key="2">
    <source>
        <dbReference type="Proteomes" id="UP000266841"/>
    </source>
</evidence>
<name>K0T5T9_THAOC</name>
<protein>
    <submittedName>
        <fullName evidence="1">Uncharacterized protein</fullName>
    </submittedName>
</protein>
<reference evidence="1 2" key="1">
    <citation type="journal article" date="2012" name="Genome Biol.">
        <title>Genome and low-iron response of an oceanic diatom adapted to chronic iron limitation.</title>
        <authorList>
            <person name="Lommer M."/>
            <person name="Specht M."/>
            <person name="Roy A.S."/>
            <person name="Kraemer L."/>
            <person name="Andreson R."/>
            <person name="Gutowska M.A."/>
            <person name="Wolf J."/>
            <person name="Bergner S.V."/>
            <person name="Schilhabel M.B."/>
            <person name="Klostermeier U.C."/>
            <person name="Beiko R.G."/>
            <person name="Rosenstiel P."/>
            <person name="Hippler M."/>
            <person name="Laroche J."/>
        </authorList>
    </citation>
    <scope>NUCLEOTIDE SEQUENCE [LARGE SCALE GENOMIC DNA]</scope>
    <source>
        <strain evidence="1 2">CCMP1005</strain>
    </source>
</reference>
<dbReference type="EMBL" id="AGNL01011021">
    <property type="protein sequence ID" value="EJK68656.1"/>
    <property type="molecule type" value="Genomic_DNA"/>
</dbReference>
<evidence type="ECO:0000313" key="1">
    <source>
        <dbReference type="EMBL" id="EJK68656.1"/>
    </source>
</evidence>
<sequence length="121" mass="13551">MSSSNDTAGFGLIPTLFATVQYHQCADLLTNREGNAQFEMELTRLNVCRRIAWYLGGIDLFPNPAAAYPWPASTICLKPNKHVLDLIEIEQDIEVESTVEDRRNIILDLKWPAGFDGATPE</sequence>
<accession>K0T5T9</accession>
<comment type="caution">
    <text evidence="1">The sequence shown here is derived from an EMBL/GenBank/DDBJ whole genome shotgun (WGS) entry which is preliminary data.</text>
</comment>
<dbReference type="Proteomes" id="UP000266841">
    <property type="component" value="Unassembled WGS sequence"/>
</dbReference>
<keyword evidence="2" id="KW-1185">Reference proteome</keyword>
<gene>
    <name evidence="1" type="ORF">THAOC_10144</name>
</gene>